<reference evidence="2" key="1">
    <citation type="submission" date="2019-01" db="EMBL/GenBank/DDBJ databases">
        <title>Anaerobic oxidation of ethane by archaea from a marine hydrocarbon seep.</title>
        <authorList>
            <person name="Musat F."/>
        </authorList>
    </citation>
    <scope>NUCLEOTIDE SEQUENCE [LARGE SCALE GENOMIC DNA]</scope>
</reference>
<proteinExistence type="predicted"/>
<gene>
    <name evidence="1" type="ORF">AEth_01325</name>
</gene>
<evidence type="ECO:0000313" key="1">
    <source>
        <dbReference type="EMBL" id="RZB29357.1"/>
    </source>
</evidence>
<sequence length="191" mass="21921">MTWVGIKMLDKVQVMAISPKILTLKDAEIFTYFRDKNVNHIKSDEWIFFDDVTGINIKISKTGIAETTRIFEEMNVKDRLFELANTTQNIASELFRTNAIYDVFIYQNLNTNLEISKKVSKYGEKIESLSFTFKNNIYVDVKIGTLGYWIIMKGISDVEDIITIYDAILNDNGKSLRKSGCKDFKAVVSLT</sequence>
<dbReference type="AlphaFoldDB" id="A0A8B3S111"/>
<comment type="caution">
    <text evidence="1">The sequence shown here is derived from an EMBL/GenBank/DDBJ whole genome shotgun (WGS) entry which is preliminary data.</text>
</comment>
<organism evidence="1 2">
    <name type="scientific">Candidatus Argoarchaeum ethanivorans</name>
    <dbReference type="NCBI Taxonomy" id="2608793"/>
    <lineage>
        <taxon>Archaea</taxon>
        <taxon>Methanobacteriati</taxon>
        <taxon>Methanobacteriota</taxon>
        <taxon>Stenosarchaea group</taxon>
        <taxon>Methanomicrobia</taxon>
        <taxon>Methanosarcinales</taxon>
        <taxon>Methanosarcinales incertae sedis</taxon>
        <taxon>GOM Arc I cluster</taxon>
        <taxon>Candidatus Argoarchaeum</taxon>
    </lineage>
</organism>
<evidence type="ECO:0000313" key="2">
    <source>
        <dbReference type="Proteomes" id="UP000291831"/>
    </source>
</evidence>
<accession>A0A8B3S111</accession>
<dbReference type="Proteomes" id="UP000291831">
    <property type="component" value="Unassembled WGS sequence"/>
</dbReference>
<protein>
    <submittedName>
        <fullName evidence="1">Uncharacterized protein</fullName>
    </submittedName>
</protein>
<name>A0A8B3S111_9EURY</name>
<dbReference type="EMBL" id="RPGO01000029">
    <property type="protein sequence ID" value="RZB29357.1"/>
    <property type="molecule type" value="Genomic_DNA"/>
</dbReference>